<evidence type="ECO:0000313" key="1">
    <source>
        <dbReference type="EMBL" id="CAJ0883495.1"/>
    </source>
</evidence>
<organism evidence="1">
    <name type="scientific">freshwater sediment metagenome</name>
    <dbReference type="NCBI Taxonomy" id="556182"/>
    <lineage>
        <taxon>unclassified sequences</taxon>
        <taxon>metagenomes</taxon>
        <taxon>ecological metagenomes</taxon>
    </lineage>
</organism>
<dbReference type="AlphaFoldDB" id="A0AA48M1Y7"/>
<proteinExistence type="predicted"/>
<gene>
    <name evidence="1" type="ORF">AMST5_03437</name>
</gene>
<dbReference type="EMBL" id="OY288114">
    <property type="protein sequence ID" value="CAJ0883495.1"/>
    <property type="molecule type" value="Genomic_DNA"/>
</dbReference>
<reference evidence="1" key="1">
    <citation type="submission" date="2023-07" db="EMBL/GenBank/DDBJ databases">
        <authorList>
            <person name="Pelsma A.J. K."/>
        </authorList>
    </citation>
    <scope>NUCLEOTIDE SEQUENCE</scope>
</reference>
<sequence length="87" mass="9024">MKTVAKIVRSSLIAMSLVSVFAAAPAAAANLYLNTSSSQTRSTLSNAGVVPGPANYNDYHGLNGGSVCELPIYNSWGNVTGFRQGNC</sequence>
<accession>A0AA48M1Y7</accession>
<name>A0AA48M1Y7_9ZZZZ</name>
<protein>
    <submittedName>
        <fullName evidence="1">Uncharacterized protein</fullName>
    </submittedName>
</protein>